<evidence type="ECO:0000313" key="3">
    <source>
        <dbReference type="EMBL" id="PXY18420.1"/>
    </source>
</evidence>
<dbReference type="InterPro" id="IPR036291">
    <property type="entry name" value="NAD(P)-bd_dom_sf"/>
</dbReference>
<dbReference type="SUPFAM" id="SSF51735">
    <property type="entry name" value="NAD(P)-binding Rossmann-fold domains"/>
    <property type="match status" value="1"/>
</dbReference>
<gene>
    <name evidence="3" type="ORF">BA062_35500</name>
</gene>
<dbReference type="PANTHER" id="PTHR42879:SF2">
    <property type="entry name" value="3-OXOACYL-[ACYL-CARRIER-PROTEIN] REDUCTASE FABG"/>
    <property type="match status" value="1"/>
</dbReference>
<protein>
    <submittedName>
        <fullName evidence="3">2-hydroxycyclohexanecarboxyl-CoA dehydrogenase</fullName>
    </submittedName>
</protein>
<dbReference type="InterPro" id="IPR020904">
    <property type="entry name" value="Sc_DH/Rdtase_CS"/>
</dbReference>
<dbReference type="Pfam" id="PF13561">
    <property type="entry name" value="adh_short_C2"/>
    <property type="match status" value="1"/>
</dbReference>
<dbReference type="FunFam" id="3.40.50.720:FF:000173">
    <property type="entry name" value="3-oxoacyl-[acyl-carrier protein] reductase"/>
    <property type="match status" value="1"/>
</dbReference>
<dbReference type="GO" id="GO:0032787">
    <property type="term" value="P:monocarboxylic acid metabolic process"/>
    <property type="evidence" value="ECO:0007669"/>
    <property type="project" value="UniProtKB-ARBA"/>
</dbReference>
<evidence type="ECO:0000313" key="4">
    <source>
        <dbReference type="Proteomes" id="UP000247892"/>
    </source>
</evidence>
<name>A0A318LAY4_9PSEU</name>
<dbReference type="PROSITE" id="PS00061">
    <property type="entry name" value="ADH_SHORT"/>
    <property type="match status" value="1"/>
</dbReference>
<dbReference type="PRINTS" id="PR00081">
    <property type="entry name" value="GDHRDH"/>
</dbReference>
<organism evidence="3 4">
    <name type="scientific">Prauserella flavalba</name>
    <dbReference type="NCBI Taxonomy" id="1477506"/>
    <lineage>
        <taxon>Bacteria</taxon>
        <taxon>Bacillati</taxon>
        <taxon>Actinomycetota</taxon>
        <taxon>Actinomycetes</taxon>
        <taxon>Pseudonocardiales</taxon>
        <taxon>Pseudonocardiaceae</taxon>
        <taxon>Prauserella</taxon>
    </lineage>
</organism>
<dbReference type="PRINTS" id="PR00080">
    <property type="entry name" value="SDRFAMILY"/>
</dbReference>
<keyword evidence="2" id="KW-0560">Oxidoreductase</keyword>
<evidence type="ECO:0000256" key="1">
    <source>
        <dbReference type="ARBA" id="ARBA00006484"/>
    </source>
</evidence>
<dbReference type="Proteomes" id="UP000247892">
    <property type="component" value="Unassembled WGS sequence"/>
</dbReference>
<proteinExistence type="inferred from homology"/>
<dbReference type="Gene3D" id="3.40.50.720">
    <property type="entry name" value="NAD(P)-binding Rossmann-like Domain"/>
    <property type="match status" value="1"/>
</dbReference>
<sequence>MGTDKRVAIVTGGGQGIGRGISEALAEDGFHVAIVDRDEATASEVAKALQDRGLAASPHRVDVTGSARVAAVVDEITTTVGPIHVLVNNAGFDEHLLFVDTEETFWDRIIDVNFKAALRFVRQVLPGMLERKAGRIINIGSDAGRVGSSMEAVYSGAKGGIIAFTKTIARESARAGVTANTVCPGPTRTPAMESVLEKQEKAEATMQAMVRAVPMRRLGEPADIAAAVRFFASDGAGFITGQTLSVSGGLTMA</sequence>
<accession>A0A318LAY4</accession>
<dbReference type="PANTHER" id="PTHR42879">
    <property type="entry name" value="3-OXOACYL-(ACYL-CARRIER-PROTEIN) REDUCTASE"/>
    <property type="match status" value="1"/>
</dbReference>
<dbReference type="InterPro" id="IPR050259">
    <property type="entry name" value="SDR"/>
</dbReference>
<dbReference type="EMBL" id="MASU01000021">
    <property type="protein sequence ID" value="PXY18420.1"/>
    <property type="molecule type" value="Genomic_DNA"/>
</dbReference>
<dbReference type="RefSeq" id="WP_245960186.1">
    <property type="nucleotide sequence ID" value="NZ_MASU01000021.1"/>
</dbReference>
<comment type="caution">
    <text evidence="3">The sequence shown here is derived from an EMBL/GenBank/DDBJ whole genome shotgun (WGS) entry which is preliminary data.</text>
</comment>
<dbReference type="GO" id="GO:0016491">
    <property type="term" value="F:oxidoreductase activity"/>
    <property type="evidence" value="ECO:0007669"/>
    <property type="project" value="UniProtKB-KW"/>
</dbReference>
<reference evidence="3 4" key="1">
    <citation type="submission" date="2016-07" db="EMBL/GenBank/DDBJ databases">
        <title>Draft genome sequence of Prauserella sp. YIM 121212, isolated from alkaline soil.</title>
        <authorList>
            <person name="Ruckert C."/>
            <person name="Albersmeier A."/>
            <person name="Jiang C.-L."/>
            <person name="Jiang Y."/>
            <person name="Kalinowski J."/>
            <person name="Schneider O."/>
            <person name="Winkler A."/>
            <person name="Zotchev S.B."/>
        </authorList>
    </citation>
    <scope>NUCLEOTIDE SEQUENCE [LARGE SCALE GENOMIC DNA]</scope>
    <source>
        <strain evidence="3 4">YIM 121212</strain>
    </source>
</reference>
<comment type="similarity">
    <text evidence="1">Belongs to the short-chain dehydrogenases/reductases (SDR) family.</text>
</comment>
<keyword evidence="4" id="KW-1185">Reference proteome</keyword>
<dbReference type="InterPro" id="IPR002347">
    <property type="entry name" value="SDR_fam"/>
</dbReference>
<dbReference type="AlphaFoldDB" id="A0A318LAY4"/>
<evidence type="ECO:0000256" key="2">
    <source>
        <dbReference type="ARBA" id="ARBA00023002"/>
    </source>
</evidence>